<comment type="caution">
    <text evidence="6">The sequence shown here is derived from an EMBL/GenBank/DDBJ whole genome shotgun (WGS) entry which is preliminary data.</text>
</comment>
<feature type="transmembrane region" description="Helical" evidence="5">
    <location>
        <begin position="46"/>
        <end position="65"/>
    </location>
</feature>
<evidence type="ECO:0000256" key="3">
    <source>
        <dbReference type="ARBA" id="ARBA00022989"/>
    </source>
</evidence>
<evidence type="ECO:0000313" key="7">
    <source>
        <dbReference type="Proteomes" id="UP000321379"/>
    </source>
</evidence>
<keyword evidence="3 5" id="KW-1133">Transmembrane helix</keyword>
<dbReference type="EMBL" id="VRMG01000076">
    <property type="protein sequence ID" value="TXN26615.1"/>
    <property type="molecule type" value="Genomic_DNA"/>
</dbReference>
<accession>A0A5C8UFE5</accession>
<evidence type="ECO:0008006" key="8">
    <source>
        <dbReference type="Google" id="ProtNLM"/>
    </source>
</evidence>
<evidence type="ECO:0000256" key="2">
    <source>
        <dbReference type="ARBA" id="ARBA00022692"/>
    </source>
</evidence>
<sequence length="66" mass="7310">MASRSFKSNTETFAYPPTLITDHFSFDAYIAITTDPTKVRFFINSYVVAICVTLPTLLVALLAAYA</sequence>
<dbReference type="InterPro" id="IPR035906">
    <property type="entry name" value="MetI-like_sf"/>
</dbReference>
<dbReference type="Gene3D" id="1.10.3720.10">
    <property type="entry name" value="MetI-like"/>
    <property type="match status" value="1"/>
</dbReference>
<dbReference type="GO" id="GO:0016020">
    <property type="term" value="C:membrane"/>
    <property type="evidence" value="ECO:0007669"/>
    <property type="project" value="UniProtKB-SubCell"/>
</dbReference>
<evidence type="ECO:0000256" key="5">
    <source>
        <dbReference type="SAM" id="Phobius"/>
    </source>
</evidence>
<keyword evidence="4 5" id="KW-0472">Membrane</keyword>
<name>A0A5C8UFE5_9MICO</name>
<dbReference type="SUPFAM" id="SSF161098">
    <property type="entry name" value="MetI-like"/>
    <property type="match status" value="1"/>
</dbReference>
<dbReference type="AlphaFoldDB" id="A0A5C8UFE5"/>
<organism evidence="6 7">
    <name type="scientific">Lacisediminihabitans profunda</name>
    <dbReference type="NCBI Taxonomy" id="2594790"/>
    <lineage>
        <taxon>Bacteria</taxon>
        <taxon>Bacillati</taxon>
        <taxon>Actinomycetota</taxon>
        <taxon>Actinomycetes</taxon>
        <taxon>Micrococcales</taxon>
        <taxon>Microbacteriaceae</taxon>
        <taxon>Lacisediminihabitans</taxon>
    </lineage>
</organism>
<evidence type="ECO:0000256" key="4">
    <source>
        <dbReference type="ARBA" id="ARBA00023136"/>
    </source>
</evidence>
<protein>
    <recommendedName>
        <fullName evidence="8">Carbohydrate ABC transporter permease</fullName>
    </recommendedName>
</protein>
<evidence type="ECO:0000313" key="6">
    <source>
        <dbReference type="EMBL" id="TXN26615.1"/>
    </source>
</evidence>
<evidence type="ECO:0000256" key="1">
    <source>
        <dbReference type="ARBA" id="ARBA00004141"/>
    </source>
</evidence>
<reference evidence="6 7" key="1">
    <citation type="submission" date="2019-08" db="EMBL/GenBank/DDBJ databases">
        <title>Bacterial whole genome sequence for Glaciihabitans sp. CHu50b-6-2.</title>
        <authorList>
            <person name="Jin L."/>
        </authorList>
    </citation>
    <scope>NUCLEOTIDE SEQUENCE [LARGE SCALE GENOMIC DNA]</scope>
    <source>
        <strain evidence="6 7">CHu50b-6-2</strain>
    </source>
</reference>
<gene>
    <name evidence="6" type="ORF">FVP33_19120</name>
</gene>
<comment type="subcellular location">
    <subcellularLocation>
        <location evidence="1">Membrane</location>
        <topology evidence="1">Multi-pass membrane protein</topology>
    </subcellularLocation>
</comment>
<keyword evidence="7" id="KW-1185">Reference proteome</keyword>
<keyword evidence="2 5" id="KW-0812">Transmembrane</keyword>
<proteinExistence type="predicted"/>
<dbReference type="Proteomes" id="UP000321379">
    <property type="component" value="Unassembled WGS sequence"/>
</dbReference>